<dbReference type="OrthoDB" id="7391081at2"/>
<protein>
    <submittedName>
        <fullName evidence="2">Type IV pilus assembly PilZ</fullName>
    </submittedName>
</protein>
<dbReference type="STRING" id="983920.Y88_1883"/>
<evidence type="ECO:0000313" key="3">
    <source>
        <dbReference type="Proteomes" id="UP000004728"/>
    </source>
</evidence>
<dbReference type="Proteomes" id="UP000004728">
    <property type="component" value="Unassembled WGS sequence"/>
</dbReference>
<dbReference type="InParanoid" id="F1Z544"/>
<name>F1Z544_9SPHN</name>
<evidence type="ECO:0000313" key="2">
    <source>
        <dbReference type="EMBL" id="EGD60009.1"/>
    </source>
</evidence>
<dbReference type="EMBL" id="AEWJ01000023">
    <property type="protein sequence ID" value="EGD60009.1"/>
    <property type="molecule type" value="Genomic_DNA"/>
</dbReference>
<dbReference type="HOGENOM" id="CLU_1711360_0_0_5"/>
<dbReference type="GO" id="GO:0035438">
    <property type="term" value="F:cyclic-di-GMP binding"/>
    <property type="evidence" value="ECO:0007669"/>
    <property type="project" value="InterPro"/>
</dbReference>
<evidence type="ECO:0000259" key="1">
    <source>
        <dbReference type="Pfam" id="PF07238"/>
    </source>
</evidence>
<organism evidence="2 3">
    <name type="scientific">Novosphingobium nitrogenifigens DSM 19370</name>
    <dbReference type="NCBI Taxonomy" id="983920"/>
    <lineage>
        <taxon>Bacteria</taxon>
        <taxon>Pseudomonadati</taxon>
        <taxon>Pseudomonadota</taxon>
        <taxon>Alphaproteobacteria</taxon>
        <taxon>Sphingomonadales</taxon>
        <taxon>Sphingomonadaceae</taxon>
        <taxon>Novosphingobium</taxon>
    </lineage>
</organism>
<dbReference type="AlphaFoldDB" id="F1Z544"/>
<gene>
    <name evidence="2" type="ORF">Y88_1883</name>
</gene>
<proteinExistence type="predicted"/>
<feature type="domain" description="PilZ" evidence="1">
    <location>
        <begin position="14"/>
        <end position="91"/>
    </location>
</feature>
<dbReference type="Pfam" id="PF07238">
    <property type="entry name" value="PilZ"/>
    <property type="match status" value="1"/>
</dbReference>
<sequence>MSCNPLYDQESENRGALRRAVTLSGTLRQGGVPFEIVIEDISRGGVRARCETPLATGSKVTIGIVGVGRVDAEVVWANHPVYGFSFDKEVPATIVHSIRPADNIATFPGEAVGVSAGQPLIEHGGSARGVLVSLSLAVGETLAALVEGARGRS</sequence>
<keyword evidence="3" id="KW-1185">Reference proteome</keyword>
<dbReference type="InterPro" id="IPR009875">
    <property type="entry name" value="PilZ_domain"/>
</dbReference>
<accession>F1Z544</accession>
<dbReference type="Gene3D" id="2.40.10.220">
    <property type="entry name" value="predicted glycosyltransferase like domains"/>
    <property type="match status" value="1"/>
</dbReference>
<dbReference type="RefSeq" id="WP_008068894.1">
    <property type="nucleotide sequence ID" value="NZ_AQWK01000005.1"/>
</dbReference>
<comment type="caution">
    <text evidence="2">The sequence shown here is derived from an EMBL/GenBank/DDBJ whole genome shotgun (WGS) entry which is preliminary data.</text>
</comment>
<reference evidence="2 3" key="1">
    <citation type="journal article" date="2012" name="J. Bacteriol.">
        <title>Draft Genome Sequence of Novosphingobium nitrogenifigens Y88T.</title>
        <authorList>
            <person name="Strabala T.J."/>
            <person name="Macdonald L."/>
            <person name="Liu V."/>
            <person name="Smit A.M."/>
        </authorList>
    </citation>
    <scope>NUCLEOTIDE SEQUENCE [LARGE SCALE GENOMIC DNA]</scope>
    <source>
        <strain evidence="2 3">DSM 19370</strain>
    </source>
</reference>
<dbReference type="SUPFAM" id="SSF141371">
    <property type="entry name" value="PilZ domain-like"/>
    <property type="match status" value="1"/>
</dbReference>